<dbReference type="WBParaSite" id="SVE_1732400.1">
    <property type="protein sequence ID" value="SVE_1732400.1"/>
    <property type="gene ID" value="SVE_1732400"/>
</dbReference>
<dbReference type="GO" id="GO:0046856">
    <property type="term" value="P:phosphatidylinositol dephosphorylation"/>
    <property type="evidence" value="ECO:0007669"/>
    <property type="project" value="TreeGrafter"/>
</dbReference>
<dbReference type="STRING" id="75913.A0A0K0FXZ8"/>
<reference evidence="2" key="1">
    <citation type="submission" date="2014-07" db="EMBL/GenBank/DDBJ databases">
        <authorList>
            <person name="Martin A.A"/>
            <person name="De Silva N."/>
        </authorList>
    </citation>
    <scope>NUCLEOTIDE SEQUENCE</scope>
</reference>
<dbReference type="GO" id="GO:0043812">
    <property type="term" value="F:phosphatidylinositol-4-phosphate phosphatase activity"/>
    <property type="evidence" value="ECO:0007669"/>
    <property type="project" value="TreeGrafter"/>
</dbReference>
<dbReference type="Proteomes" id="UP000035680">
    <property type="component" value="Unassembled WGS sequence"/>
</dbReference>
<protein>
    <submittedName>
        <fullName evidence="3">Phosphatidylinositide phosphatase SAC2 (inferred by orthology to a human protein)</fullName>
    </submittedName>
</protein>
<accession>A0A0K0FXZ8</accession>
<sequence>MQLISSNNAFYVKSETSILKCCKKEKKLSVASLNEFADVEDIEIVCDIYGVIGIIDIDGSYFLLIITSASIVGSFRTESDTIFKINKISAISIEDNNKIDDTQLINNTNALEKIINSHKKVIKFVSDKIQPQQYQKTILDDVLKMFNENGDFYFSYRYSLTLNTQRYAEKEVFYDKAYWWNKELIKDLPFDCEWSLQVIHGHISQTALNIDVDTLFVFTIISRRSVERAGTRYIKRGIDDNSYVANYVETETILSIFGHQLSFIQIRGSVPIYWSQKGLKYRPPLTIDKPMDKSLPVFLNHFENLKKRYSTPIVCLNLVDQAGRELCLAKSYLEHFLETDDPDLCYVSFDFHSHCRGLKLHKLQDLILSIEDELNKIGFCWLDKNGVILTKQNGIVRTNCVDCLDRTNVVQGAISQVVCLNQARKLGIIGPLTKTPQQLVQALQLMWADNGDAISRQYAGTNALKGDITRSGQRKVLGIMKDGYNSASRYYLSQIKDNQKQKIIDMILGKKETQDDIEIDEEENENIGRLVSETIHFVLPDEEVLVGGFALVNGGNSADQIDTVLLLSRNAIYISIYDEESEKLLEVKIIPFTNITGVECGCISKNNRIHLRIKYKIDPNETTINFVSYRTAKTRLFNNVAIPLKNETDADDYVLAIGEQICMTMTMMGYEQKLQIFNKLNPSSASNVLQPNKITSKRVIIGNALKSIIGIKNNIDQKTDVKDDNSFDINQANDKKIINEDLEKATEQSLTSKIASKLSSTRNIEIESPFKEYDVRIRASKTLFKML</sequence>
<dbReference type="GO" id="GO:2001135">
    <property type="term" value="P:regulation of endocytic recycling"/>
    <property type="evidence" value="ECO:0007669"/>
    <property type="project" value="TreeGrafter"/>
</dbReference>
<name>A0A0K0FXZ8_STRVS</name>
<dbReference type="InterPro" id="IPR002013">
    <property type="entry name" value="SAC_dom"/>
</dbReference>
<evidence type="ECO:0000313" key="2">
    <source>
        <dbReference type="Proteomes" id="UP000035680"/>
    </source>
</evidence>
<reference evidence="3" key="2">
    <citation type="submission" date="2015-08" db="UniProtKB">
        <authorList>
            <consortium name="WormBaseParasite"/>
        </authorList>
    </citation>
    <scope>IDENTIFICATION</scope>
</reference>
<dbReference type="PROSITE" id="PS50275">
    <property type="entry name" value="SAC"/>
    <property type="match status" value="1"/>
</dbReference>
<dbReference type="InterPro" id="IPR022158">
    <property type="entry name" value="Inositol_phosphatase"/>
</dbReference>
<dbReference type="GO" id="GO:0045334">
    <property type="term" value="C:clathrin-coated endocytic vesicle"/>
    <property type="evidence" value="ECO:0007669"/>
    <property type="project" value="TreeGrafter"/>
</dbReference>
<feature type="domain" description="SAC" evidence="1">
    <location>
        <begin position="143"/>
        <end position="460"/>
    </location>
</feature>
<dbReference type="Pfam" id="PF12456">
    <property type="entry name" value="hSac2"/>
    <property type="match status" value="1"/>
</dbReference>
<dbReference type="PANTHER" id="PTHR45662:SF8">
    <property type="entry name" value="PHOSPHATIDYLINOSITIDE PHOSPHATASE SAC2"/>
    <property type="match status" value="1"/>
</dbReference>
<keyword evidence="2" id="KW-1185">Reference proteome</keyword>
<dbReference type="Pfam" id="PF02383">
    <property type="entry name" value="Syja_N"/>
    <property type="match status" value="1"/>
</dbReference>
<dbReference type="GO" id="GO:0005769">
    <property type="term" value="C:early endosome"/>
    <property type="evidence" value="ECO:0007669"/>
    <property type="project" value="TreeGrafter"/>
</dbReference>
<evidence type="ECO:0000259" key="1">
    <source>
        <dbReference type="PROSITE" id="PS50275"/>
    </source>
</evidence>
<dbReference type="AlphaFoldDB" id="A0A0K0FXZ8"/>
<dbReference type="PANTHER" id="PTHR45662">
    <property type="entry name" value="PHOSPHATIDYLINOSITIDE PHOSPHATASE SAC1"/>
    <property type="match status" value="1"/>
</dbReference>
<organism evidence="2 3">
    <name type="scientific">Strongyloides venezuelensis</name>
    <name type="common">Threadworm</name>
    <dbReference type="NCBI Taxonomy" id="75913"/>
    <lineage>
        <taxon>Eukaryota</taxon>
        <taxon>Metazoa</taxon>
        <taxon>Ecdysozoa</taxon>
        <taxon>Nematoda</taxon>
        <taxon>Chromadorea</taxon>
        <taxon>Rhabditida</taxon>
        <taxon>Tylenchina</taxon>
        <taxon>Panagrolaimomorpha</taxon>
        <taxon>Strongyloidoidea</taxon>
        <taxon>Strongyloididae</taxon>
        <taxon>Strongyloides</taxon>
    </lineage>
</organism>
<evidence type="ECO:0000313" key="3">
    <source>
        <dbReference type="WBParaSite" id="SVE_1732400.1"/>
    </source>
</evidence>
<proteinExistence type="predicted"/>